<evidence type="ECO:0000313" key="3">
    <source>
        <dbReference type="Proteomes" id="UP001161325"/>
    </source>
</evidence>
<dbReference type="EMBL" id="BRXS01000003">
    <property type="protein sequence ID" value="GLC25733.1"/>
    <property type="molecule type" value="Genomic_DNA"/>
</dbReference>
<comment type="caution">
    <text evidence="2">The sequence shown here is derived from an EMBL/GenBank/DDBJ whole genome shotgun (WGS) entry which is preliminary data.</text>
</comment>
<name>A0AA37QH83_9BACT</name>
<proteinExistence type="predicted"/>
<dbReference type="AlphaFoldDB" id="A0AA37QH83"/>
<organism evidence="2 3">
    <name type="scientific">Roseisolibacter agri</name>
    <dbReference type="NCBI Taxonomy" id="2014610"/>
    <lineage>
        <taxon>Bacteria</taxon>
        <taxon>Pseudomonadati</taxon>
        <taxon>Gemmatimonadota</taxon>
        <taxon>Gemmatimonadia</taxon>
        <taxon>Gemmatimonadales</taxon>
        <taxon>Gemmatimonadaceae</taxon>
        <taxon>Roseisolibacter</taxon>
    </lineage>
</organism>
<keyword evidence="1" id="KW-0732">Signal</keyword>
<accession>A0AA37QH83</accession>
<dbReference type="RefSeq" id="WP_284350195.1">
    <property type="nucleotide sequence ID" value="NZ_BRXS01000003.1"/>
</dbReference>
<evidence type="ECO:0000256" key="1">
    <source>
        <dbReference type="SAM" id="SignalP"/>
    </source>
</evidence>
<feature type="signal peptide" evidence="1">
    <location>
        <begin position="1"/>
        <end position="20"/>
    </location>
</feature>
<gene>
    <name evidence="2" type="ORF">rosag_22460</name>
</gene>
<protein>
    <submittedName>
        <fullName evidence="2">Uncharacterized protein</fullName>
    </submittedName>
</protein>
<keyword evidence="3" id="KW-1185">Reference proteome</keyword>
<reference evidence="2" key="1">
    <citation type="submission" date="2022-08" db="EMBL/GenBank/DDBJ databases">
        <title>Draft genome sequencing of Roseisolibacter agri AW1220.</title>
        <authorList>
            <person name="Tobiishi Y."/>
            <person name="Tonouchi A."/>
        </authorList>
    </citation>
    <scope>NUCLEOTIDE SEQUENCE</scope>
    <source>
        <strain evidence="2">AW1220</strain>
    </source>
</reference>
<evidence type="ECO:0000313" key="2">
    <source>
        <dbReference type="EMBL" id="GLC25733.1"/>
    </source>
</evidence>
<feature type="chain" id="PRO_5041241129" evidence="1">
    <location>
        <begin position="21"/>
        <end position="180"/>
    </location>
</feature>
<dbReference type="Proteomes" id="UP001161325">
    <property type="component" value="Unassembled WGS sequence"/>
</dbReference>
<sequence>MIRLVLALAAATLAPAATFAATPATVVTVVTVVTAAAPFAFTAADVAAYERGIAREAELVRAARERGRNARTPAERSAAAQAEWEDATIAGGAQAAGIPLARYRQVRATLHRVLSTLDFQGRIDGPQEMDMSAASPEMKRRLAGDPIAELAPASQAALKARMDAVVQAYVAYMTLVAVNG</sequence>